<evidence type="ECO:0000313" key="3">
    <source>
        <dbReference type="EMBL" id="MBD3664555.1"/>
    </source>
</evidence>
<feature type="domain" description="AMP-dependent synthetase/ligase" evidence="1">
    <location>
        <begin position="10"/>
        <end position="358"/>
    </location>
</feature>
<dbReference type="InterPro" id="IPR045851">
    <property type="entry name" value="AMP-bd_C_sf"/>
</dbReference>
<dbReference type="InterPro" id="IPR020845">
    <property type="entry name" value="AMP-binding_CS"/>
</dbReference>
<dbReference type="Gene3D" id="3.30.300.30">
    <property type="match status" value="1"/>
</dbReference>
<accession>A0A927HGS3</accession>
<dbReference type="PROSITE" id="PS00455">
    <property type="entry name" value="AMP_BINDING"/>
    <property type="match status" value="1"/>
</dbReference>
<dbReference type="GO" id="GO:0031956">
    <property type="term" value="F:medium-chain fatty acid-CoA ligase activity"/>
    <property type="evidence" value="ECO:0007669"/>
    <property type="project" value="TreeGrafter"/>
</dbReference>
<reference evidence="3" key="1">
    <citation type="submission" date="2020-08" db="EMBL/GenBank/DDBJ databases">
        <title>Sulfitobacter aestuariivivens sp. nov., isolated from a tidal flat.</title>
        <authorList>
            <person name="Park S."/>
            <person name="Yoon J.-H."/>
        </authorList>
    </citation>
    <scope>NUCLEOTIDE SEQUENCE</scope>
    <source>
        <strain evidence="3">TSTF-M16</strain>
    </source>
</reference>
<dbReference type="RefSeq" id="WP_191075579.1">
    <property type="nucleotide sequence ID" value="NZ_JACTAG010000002.1"/>
</dbReference>
<dbReference type="GO" id="GO:0006631">
    <property type="term" value="P:fatty acid metabolic process"/>
    <property type="evidence" value="ECO:0007669"/>
    <property type="project" value="TreeGrafter"/>
</dbReference>
<dbReference type="AlphaFoldDB" id="A0A927HGS3"/>
<dbReference type="InterPro" id="IPR042099">
    <property type="entry name" value="ANL_N_sf"/>
</dbReference>
<comment type="caution">
    <text evidence="3">The sequence shown here is derived from an EMBL/GenBank/DDBJ whole genome shotgun (WGS) entry which is preliminary data.</text>
</comment>
<dbReference type="SUPFAM" id="SSF56801">
    <property type="entry name" value="Acetyl-CoA synthetase-like"/>
    <property type="match status" value="1"/>
</dbReference>
<evidence type="ECO:0000259" key="1">
    <source>
        <dbReference type="Pfam" id="PF00501"/>
    </source>
</evidence>
<dbReference type="InterPro" id="IPR025110">
    <property type="entry name" value="AMP-bd_C"/>
</dbReference>
<dbReference type="Gene3D" id="3.40.50.12780">
    <property type="entry name" value="N-terminal domain of ligase-like"/>
    <property type="match status" value="1"/>
</dbReference>
<organism evidence="3 4">
    <name type="scientific">Sulfitobacter aestuariivivens</name>
    <dbReference type="NCBI Taxonomy" id="2766981"/>
    <lineage>
        <taxon>Bacteria</taxon>
        <taxon>Pseudomonadati</taxon>
        <taxon>Pseudomonadota</taxon>
        <taxon>Alphaproteobacteria</taxon>
        <taxon>Rhodobacterales</taxon>
        <taxon>Roseobacteraceae</taxon>
        <taxon>Sulfitobacter</taxon>
    </lineage>
</organism>
<dbReference type="PANTHER" id="PTHR43201">
    <property type="entry name" value="ACYL-COA SYNTHETASE"/>
    <property type="match status" value="1"/>
</dbReference>
<dbReference type="Proteomes" id="UP000635142">
    <property type="component" value="Unassembled WGS sequence"/>
</dbReference>
<dbReference type="PANTHER" id="PTHR43201:SF32">
    <property type="entry name" value="2-SUCCINYLBENZOATE--COA LIGASE, CHLOROPLASTIC_PEROXISOMAL"/>
    <property type="match status" value="1"/>
</dbReference>
<dbReference type="EMBL" id="JACTAG010000002">
    <property type="protein sequence ID" value="MBD3664555.1"/>
    <property type="molecule type" value="Genomic_DNA"/>
</dbReference>
<feature type="domain" description="AMP-binding enzyme C-terminal" evidence="2">
    <location>
        <begin position="409"/>
        <end position="483"/>
    </location>
</feature>
<keyword evidence="4" id="KW-1185">Reference proteome</keyword>
<protein>
    <submittedName>
        <fullName evidence="3">AMP-binding protein</fullName>
    </submittedName>
</protein>
<evidence type="ECO:0000259" key="2">
    <source>
        <dbReference type="Pfam" id="PF13193"/>
    </source>
</evidence>
<gene>
    <name evidence="3" type="ORF">H9Q16_11525</name>
</gene>
<dbReference type="Pfam" id="PF00501">
    <property type="entry name" value="AMP-binding"/>
    <property type="match status" value="1"/>
</dbReference>
<name>A0A927HGS3_9RHOB</name>
<evidence type="ECO:0000313" key="4">
    <source>
        <dbReference type="Proteomes" id="UP000635142"/>
    </source>
</evidence>
<sequence>MSDRVEDFLTHQAATRPHAPALTDSLGTRWTYAELDTAARAASDMLRRAGVRPQDRVLMLSENCAAAVALIFAAWHLDAIIVPVNARQTGPEVARIIAHAEPTVVVCTTAVSEDAVRHADGLGAEPVSGPFGNLHLARLDAAPAEAELVGVAVLLYTTGTTGDPKGVMLTHENLRFGGMASANFRAIVPEDVIYGVLPITHVFGLASVVTAACFAGAQIQLEPRFTAAKMFAAISKGVTLLSAVPQMHALLMQYTKEQGLETLGSDRLRYVSSGAAPLDPAWKRKAEGFYGVALQNGYGMTETTAGVSITANEIGSSDISTGPPLPGVELRIDESVQGGGAGSGEVLVRGPHVMRGYFRNTAETAKALDDDGWLRTGDLGRIDDTGNLHILGRSKELIIHGGFNVYPPEVEAALNDHPQVIQSAVIGQMVGGDEKIYAFVQVAEDTSLSVQSLQAFVQERLAGYKCPQQIILATSLPAAPTGKILKHKLLDAFPHAKVVAQKGATR</sequence>
<dbReference type="InterPro" id="IPR000873">
    <property type="entry name" value="AMP-dep_synth/lig_dom"/>
</dbReference>
<dbReference type="Pfam" id="PF13193">
    <property type="entry name" value="AMP-binding_C"/>
    <property type="match status" value="1"/>
</dbReference>
<proteinExistence type="predicted"/>